<feature type="signal peptide" evidence="1">
    <location>
        <begin position="1"/>
        <end position="18"/>
    </location>
</feature>
<dbReference type="KEGG" id="mbe:MBM_04891"/>
<dbReference type="InterPro" id="IPR041577">
    <property type="entry name" value="RT_RNaseH_2"/>
</dbReference>
<keyword evidence="1" id="KW-0732">Signal</keyword>
<dbReference type="InterPro" id="IPR036397">
    <property type="entry name" value="RNaseH_sf"/>
</dbReference>
<dbReference type="Pfam" id="PF17919">
    <property type="entry name" value="RT_RNaseH_2"/>
    <property type="match status" value="1"/>
</dbReference>
<dbReference type="PANTHER" id="PTHR34072">
    <property type="entry name" value="ENZYMATIC POLYPROTEIN-RELATED"/>
    <property type="match status" value="1"/>
</dbReference>
<proteinExistence type="predicted"/>
<keyword evidence="4" id="KW-1185">Reference proteome</keyword>
<organism evidence="3 4">
    <name type="scientific">Marssonina brunnea f. sp. multigermtubi (strain MB_m1)</name>
    <name type="common">Marssonina leaf spot fungus</name>
    <dbReference type="NCBI Taxonomy" id="1072389"/>
    <lineage>
        <taxon>Eukaryota</taxon>
        <taxon>Fungi</taxon>
        <taxon>Dikarya</taxon>
        <taxon>Ascomycota</taxon>
        <taxon>Pezizomycotina</taxon>
        <taxon>Leotiomycetes</taxon>
        <taxon>Helotiales</taxon>
        <taxon>Drepanopezizaceae</taxon>
        <taxon>Drepanopeziza</taxon>
    </lineage>
</organism>
<evidence type="ECO:0000313" key="4">
    <source>
        <dbReference type="Proteomes" id="UP000006753"/>
    </source>
</evidence>
<dbReference type="CDD" id="cd09274">
    <property type="entry name" value="RNase_HI_RT_Ty3"/>
    <property type="match status" value="1"/>
</dbReference>
<evidence type="ECO:0000259" key="2">
    <source>
        <dbReference type="Pfam" id="PF17919"/>
    </source>
</evidence>
<evidence type="ECO:0000256" key="1">
    <source>
        <dbReference type="SAM" id="SignalP"/>
    </source>
</evidence>
<sequence length="299" mass="33391">MRLSVLFSTFVFCATVKSQQSTLLEDYLKNYPQCAVRTWASAYTVSQISAQKRAPISRPLGVYTFVFKETVATRTKWISSVGGSASEWLSNAFEFEWLEPQQEAMRLLKEALLSAPALIKIDYSKEGGKTYLTVDASLKGWGAVLQQEDSDKKRHPARFESGLWNPAESKYDATKRECRGALKAMKKMRSELYGVHFILETDAKVLVDQLNGSASDLPGALVTNWIAWMRLMDFEVKHILGTKNAAADGLSRRGKEHPSDKNSFLLAIRESFCRGAEILHFGHCGIPKSEPIGDGVLMI</sequence>
<dbReference type="HOGENOM" id="CLU_930906_0_0_1"/>
<feature type="domain" description="Reverse transcriptase/retrotransposon-derived protein RNase H-like" evidence="2">
    <location>
        <begin position="97"/>
        <end position="198"/>
    </location>
</feature>
<protein>
    <submittedName>
        <fullName evidence="3">Gag-pol polyprotein</fullName>
    </submittedName>
</protein>
<dbReference type="GO" id="GO:0003676">
    <property type="term" value="F:nucleic acid binding"/>
    <property type="evidence" value="ECO:0007669"/>
    <property type="project" value="InterPro"/>
</dbReference>
<dbReference type="SUPFAM" id="SSF56672">
    <property type="entry name" value="DNA/RNA polymerases"/>
    <property type="match status" value="1"/>
</dbReference>
<dbReference type="AlphaFoldDB" id="K1XX21"/>
<dbReference type="OrthoDB" id="5425374at2759"/>
<evidence type="ECO:0000313" key="3">
    <source>
        <dbReference type="EMBL" id="EKD17314.1"/>
    </source>
</evidence>
<dbReference type="STRING" id="1072389.K1XX21"/>
<dbReference type="InterPro" id="IPR043502">
    <property type="entry name" value="DNA/RNA_pol_sf"/>
</dbReference>
<gene>
    <name evidence="3" type="ORF">MBM_04891</name>
</gene>
<dbReference type="Proteomes" id="UP000006753">
    <property type="component" value="Unassembled WGS sequence"/>
</dbReference>
<dbReference type="EMBL" id="JH921437">
    <property type="protein sequence ID" value="EKD17314.1"/>
    <property type="molecule type" value="Genomic_DNA"/>
</dbReference>
<dbReference type="InParanoid" id="K1XX21"/>
<dbReference type="eggNOG" id="ENOG502QT1S">
    <property type="taxonomic scope" value="Eukaryota"/>
</dbReference>
<dbReference type="Gene3D" id="3.30.420.10">
    <property type="entry name" value="Ribonuclease H-like superfamily/Ribonuclease H"/>
    <property type="match status" value="1"/>
</dbReference>
<reference evidence="3 4" key="1">
    <citation type="journal article" date="2012" name="BMC Genomics">
        <title>Sequencing the genome of Marssonina brunnea reveals fungus-poplar co-evolution.</title>
        <authorList>
            <person name="Zhu S."/>
            <person name="Cao Y.-Z."/>
            <person name="Jiang C."/>
            <person name="Tan B.-Y."/>
            <person name="Wang Z."/>
            <person name="Feng S."/>
            <person name="Zhang L."/>
            <person name="Su X.-H."/>
            <person name="Brejova B."/>
            <person name="Vinar T."/>
            <person name="Xu M."/>
            <person name="Wang M.-X."/>
            <person name="Zhang S.-G."/>
            <person name="Huang M.-R."/>
            <person name="Wu R."/>
            <person name="Zhou Y."/>
        </authorList>
    </citation>
    <scope>NUCLEOTIDE SEQUENCE [LARGE SCALE GENOMIC DNA]</scope>
    <source>
        <strain evidence="3 4">MB_m1</strain>
    </source>
</reference>
<feature type="chain" id="PRO_5003855387" evidence="1">
    <location>
        <begin position="19"/>
        <end position="299"/>
    </location>
</feature>
<accession>K1XX21</accession>
<name>K1XX21_MARBU</name>